<dbReference type="EMBL" id="RCHS01003297">
    <property type="protein sequence ID" value="RMX42748.1"/>
    <property type="molecule type" value="Genomic_DNA"/>
</dbReference>
<keyword evidence="1" id="KW-1133">Transmembrane helix</keyword>
<protein>
    <submittedName>
        <fullName evidence="2">Uncharacterized protein</fullName>
    </submittedName>
</protein>
<keyword evidence="1" id="KW-0472">Membrane</keyword>
<evidence type="ECO:0000256" key="1">
    <source>
        <dbReference type="SAM" id="Phobius"/>
    </source>
</evidence>
<proteinExistence type="predicted"/>
<organism evidence="2 3">
    <name type="scientific">Pocillopora damicornis</name>
    <name type="common">Cauliflower coral</name>
    <name type="synonym">Millepora damicornis</name>
    <dbReference type="NCBI Taxonomy" id="46731"/>
    <lineage>
        <taxon>Eukaryota</taxon>
        <taxon>Metazoa</taxon>
        <taxon>Cnidaria</taxon>
        <taxon>Anthozoa</taxon>
        <taxon>Hexacorallia</taxon>
        <taxon>Scleractinia</taxon>
        <taxon>Astrocoeniina</taxon>
        <taxon>Pocilloporidae</taxon>
        <taxon>Pocillopora</taxon>
    </lineage>
</organism>
<accession>A0A3M6TN59</accession>
<keyword evidence="3" id="KW-1185">Reference proteome</keyword>
<sequence>MFIVSHFDLLRANYTETTMGANTEKPTPQPGSKLVIILPIVIVGLCIILLCVIVVVLLRRRQKLRDAVDNGHALSHKGSITMRDRLRAESLKSLDSRLLGLYDPKKLRQYNLDHVQYVKDLGEGCADITGDVRYGPELKEAGTGYVTEH</sequence>
<name>A0A3M6TN59_POCDA</name>
<keyword evidence="1" id="KW-0812">Transmembrane</keyword>
<dbReference type="AlphaFoldDB" id="A0A3M6TN59"/>
<gene>
    <name evidence="2" type="ORF">pdam_00014160</name>
</gene>
<evidence type="ECO:0000313" key="2">
    <source>
        <dbReference type="EMBL" id="RMX42748.1"/>
    </source>
</evidence>
<evidence type="ECO:0000313" key="3">
    <source>
        <dbReference type="Proteomes" id="UP000275408"/>
    </source>
</evidence>
<dbReference type="STRING" id="46731.A0A3M6TN59"/>
<dbReference type="OrthoDB" id="3256376at2759"/>
<dbReference type="Proteomes" id="UP000275408">
    <property type="component" value="Unassembled WGS sequence"/>
</dbReference>
<feature type="transmembrane region" description="Helical" evidence="1">
    <location>
        <begin position="34"/>
        <end position="58"/>
    </location>
</feature>
<reference evidence="2 3" key="1">
    <citation type="journal article" date="2018" name="Sci. Rep.">
        <title>Comparative analysis of the Pocillopora damicornis genome highlights role of immune system in coral evolution.</title>
        <authorList>
            <person name="Cunning R."/>
            <person name="Bay R.A."/>
            <person name="Gillette P."/>
            <person name="Baker A.C."/>
            <person name="Traylor-Knowles N."/>
        </authorList>
    </citation>
    <scope>NUCLEOTIDE SEQUENCE [LARGE SCALE GENOMIC DNA]</scope>
    <source>
        <strain evidence="2">RSMAS</strain>
        <tissue evidence="2">Whole animal</tissue>
    </source>
</reference>
<comment type="caution">
    <text evidence="2">The sequence shown here is derived from an EMBL/GenBank/DDBJ whole genome shotgun (WGS) entry which is preliminary data.</text>
</comment>